<sequence length="82" mass="9718">MEHDIPELRRRLAEAEQRENEAKQREIEKPPFQSSSTLAMLTYFLAWVYKQTQTRDPANADNKLRPAKIREWMGFPQEQTAV</sequence>
<reference evidence="2" key="1">
    <citation type="journal article" date="2023" name="IMA Fungus">
        <title>Comparative genomic study of the Penicillium genus elucidates a diverse pangenome and 15 lateral gene transfer events.</title>
        <authorList>
            <person name="Petersen C."/>
            <person name="Sorensen T."/>
            <person name="Nielsen M.R."/>
            <person name="Sondergaard T.E."/>
            <person name="Sorensen J.L."/>
            <person name="Fitzpatrick D.A."/>
            <person name="Frisvad J.C."/>
            <person name="Nielsen K.L."/>
        </authorList>
    </citation>
    <scope>NUCLEOTIDE SEQUENCE</scope>
    <source>
        <strain evidence="2">IBT 12815</strain>
    </source>
</reference>
<evidence type="ECO:0000256" key="1">
    <source>
        <dbReference type="SAM" id="MobiDB-lite"/>
    </source>
</evidence>
<reference evidence="2" key="2">
    <citation type="submission" date="2023-01" db="EMBL/GenBank/DDBJ databases">
        <authorList>
            <person name="Petersen C."/>
        </authorList>
    </citation>
    <scope>NUCLEOTIDE SEQUENCE</scope>
    <source>
        <strain evidence="2">IBT 12815</strain>
    </source>
</reference>
<dbReference type="Proteomes" id="UP001213799">
    <property type="component" value="Unassembled WGS sequence"/>
</dbReference>
<feature type="region of interest" description="Disordered" evidence="1">
    <location>
        <begin position="1"/>
        <end position="31"/>
    </location>
</feature>
<dbReference type="GeneID" id="81588931"/>
<accession>A0AAD6DZ63</accession>
<name>A0AAD6DZ63_9EURO</name>
<evidence type="ECO:0000313" key="2">
    <source>
        <dbReference type="EMBL" id="KAJ5597550.1"/>
    </source>
</evidence>
<feature type="compositionally biased region" description="Basic and acidic residues" evidence="1">
    <location>
        <begin position="1"/>
        <end position="29"/>
    </location>
</feature>
<comment type="caution">
    <text evidence="2">The sequence shown here is derived from an EMBL/GenBank/DDBJ whole genome shotgun (WGS) entry which is preliminary data.</text>
</comment>
<dbReference type="RefSeq" id="XP_056750765.1">
    <property type="nucleotide sequence ID" value="XM_056898689.1"/>
</dbReference>
<dbReference type="EMBL" id="JAQJAE010000004">
    <property type="protein sequence ID" value="KAJ5597550.1"/>
    <property type="molecule type" value="Genomic_DNA"/>
</dbReference>
<dbReference type="AlphaFoldDB" id="A0AAD6DZ63"/>
<keyword evidence="3" id="KW-1185">Reference proteome</keyword>
<organism evidence="2 3">
    <name type="scientific">Penicillium hordei</name>
    <dbReference type="NCBI Taxonomy" id="40994"/>
    <lineage>
        <taxon>Eukaryota</taxon>
        <taxon>Fungi</taxon>
        <taxon>Dikarya</taxon>
        <taxon>Ascomycota</taxon>
        <taxon>Pezizomycotina</taxon>
        <taxon>Eurotiomycetes</taxon>
        <taxon>Eurotiomycetidae</taxon>
        <taxon>Eurotiales</taxon>
        <taxon>Aspergillaceae</taxon>
        <taxon>Penicillium</taxon>
    </lineage>
</organism>
<protein>
    <submittedName>
        <fullName evidence="2">Uncharacterized protein</fullName>
    </submittedName>
</protein>
<gene>
    <name evidence="2" type="ORF">N7537_007634</name>
</gene>
<proteinExistence type="predicted"/>
<evidence type="ECO:0000313" key="3">
    <source>
        <dbReference type="Proteomes" id="UP001213799"/>
    </source>
</evidence>